<evidence type="ECO:0000313" key="1">
    <source>
        <dbReference type="EMBL" id="OIQ65865.1"/>
    </source>
</evidence>
<dbReference type="AlphaFoldDB" id="A0A1J5P2S6"/>
<gene>
    <name evidence="1" type="ORF">GALL_525730</name>
</gene>
<accession>A0A1J5P2S6</accession>
<comment type="caution">
    <text evidence="1">The sequence shown here is derived from an EMBL/GenBank/DDBJ whole genome shotgun (WGS) entry which is preliminary data.</text>
</comment>
<dbReference type="EMBL" id="MLJW01007004">
    <property type="protein sequence ID" value="OIQ65865.1"/>
    <property type="molecule type" value="Genomic_DNA"/>
</dbReference>
<protein>
    <submittedName>
        <fullName evidence="1">Uncharacterized protein</fullName>
    </submittedName>
</protein>
<reference evidence="1" key="1">
    <citation type="submission" date="2016-10" db="EMBL/GenBank/DDBJ databases">
        <title>Sequence of Gallionella enrichment culture.</title>
        <authorList>
            <person name="Poehlein A."/>
            <person name="Muehling M."/>
            <person name="Daniel R."/>
        </authorList>
    </citation>
    <scope>NUCLEOTIDE SEQUENCE</scope>
</reference>
<organism evidence="1">
    <name type="scientific">mine drainage metagenome</name>
    <dbReference type="NCBI Taxonomy" id="410659"/>
    <lineage>
        <taxon>unclassified sequences</taxon>
        <taxon>metagenomes</taxon>
        <taxon>ecological metagenomes</taxon>
    </lineage>
</organism>
<sequence>MALQFGLAASRGSDFHCPDESRTDLGLLPGLPGQLTPVWTLLQHRIQHAPVSLTHPL</sequence>
<proteinExistence type="predicted"/>
<name>A0A1J5P2S6_9ZZZZ</name>